<feature type="compositionally biased region" description="Low complexity" evidence="1">
    <location>
        <begin position="457"/>
        <end position="497"/>
    </location>
</feature>
<feature type="compositionally biased region" description="Basic residues" evidence="1">
    <location>
        <begin position="551"/>
        <end position="575"/>
    </location>
</feature>
<dbReference type="KEGG" id="mfy:HH212_16165"/>
<feature type="region of interest" description="Disordered" evidence="1">
    <location>
        <begin position="295"/>
        <end position="383"/>
    </location>
</feature>
<dbReference type="GO" id="GO:0004540">
    <property type="term" value="F:RNA nuclease activity"/>
    <property type="evidence" value="ECO:0007669"/>
    <property type="project" value="InterPro"/>
</dbReference>
<dbReference type="PANTHER" id="PTHR35811">
    <property type="entry name" value="SLR1870 PROTEIN"/>
    <property type="match status" value="1"/>
</dbReference>
<feature type="compositionally biased region" description="Low complexity" evidence="1">
    <location>
        <begin position="505"/>
        <end position="536"/>
    </location>
</feature>
<dbReference type="RefSeq" id="WP_170203406.1">
    <property type="nucleotide sequence ID" value="NZ_CP051685.1"/>
</dbReference>
<feature type="compositionally biased region" description="Basic residues" evidence="1">
    <location>
        <begin position="439"/>
        <end position="451"/>
    </location>
</feature>
<proteinExistence type="predicted"/>
<keyword evidence="4" id="KW-1185">Reference proteome</keyword>
<evidence type="ECO:0000313" key="4">
    <source>
        <dbReference type="Proteomes" id="UP000502415"/>
    </source>
</evidence>
<feature type="region of interest" description="Disordered" evidence="1">
    <location>
        <begin position="165"/>
        <end position="190"/>
    </location>
</feature>
<feature type="domain" description="HTH OST-type" evidence="2">
    <location>
        <begin position="197"/>
        <end position="273"/>
    </location>
</feature>
<dbReference type="InterPro" id="IPR021139">
    <property type="entry name" value="NYN"/>
</dbReference>
<organism evidence="3 4">
    <name type="scientific">Massilia forsythiae</name>
    <dbReference type="NCBI Taxonomy" id="2728020"/>
    <lineage>
        <taxon>Bacteria</taxon>
        <taxon>Pseudomonadati</taxon>
        <taxon>Pseudomonadota</taxon>
        <taxon>Betaproteobacteria</taxon>
        <taxon>Burkholderiales</taxon>
        <taxon>Oxalobacteraceae</taxon>
        <taxon>Telluria group</taxon>
        <taxon>Massilia</taxon>
    </lineage>
</organism>
<dbReference type="PANTHER" id="PTHR35811:SF1">
    <property type="entry name" value="HTH OST-TYPE DOMAIN-CONTAINING PROTEIN"/>
    <property type="match status" value="1"/>
</dbReference>
<dbReference type="CDD" id="cd11297">
    <property type="entry name" value="PIN_LabA-like_N_1"/>
    <property type="match status" value="1"/>
</dbReference>
<sequence length="583" mass="61106">MASSSENISMAVFCDFENVALGVRDANYEKFDIKPVLERLLLKGSIVVKKAYCDWDRYKSFKGPMHEANFELIEIPHVRQSGKNSADIRMVVDALDLCYTKAHVDTFVIISGDSDFSPLVSKLRENAKKVIGVGVKQSTSDLLVANCDEFIFYDDLAREVRRAAAKRDERRAQPQQRRPSDEANRKREEMETRKLQALEMVVETFDALVSERGDTGKIWASLLKDTLKRRRPDFSETYYGFRTFGNLLEEAQTRGLFEFGRDEKSGTYVYRTSQAAEAMPGGVELEQAAAPGALDAEAADAAEQGADAAPAAVEAPVREARGRGRGRGRKGREQQAEQPSEASGAAAAPGARDDGVRADDAAVQAPGAWTAPTPDLAEAGPVEASPVASLIDAAAAAAAATMPDAGDGQPEAASRAVDAADQVPGAQQPPADVTPSPKERRRAPRAPRKTAARKDAGAQGADTAAAATPAAVTPPADAAGAPASASSSGDGAAAGAAEPEHQQDGAAATAAAVDTAAVETAAAGTAALGTDVAADAEPGEGEDAQADQAARKKSSRPAHKAPSRKPAARSRRPAKPKATPENG</sequence>
<dbReference type="EMBL" id="CP051685">
    <property type="protein sequence ID" value="QJE01379.1"/>
    <property type="molecule type" value="Genomic_DNA"/>
</dbReference>
<name>A0A7Z2VYC6_9BURK</name>
<dbReference type="Pfam" id="PF01936">
    <property type="entry name" value="NYN"/>
    <property type="match status" value="1"/>
</dbReference>
<dbReference type="CDD" id="cd10146">
    <property type="entry name" value="LabA_like_C"/>
    <property type="match status" value="1"/>
</dbReference>
<evidence type="ECO:0000259" key="2">
    <source>
        <dbReference type="PROSITE" id="PS51644"/>
    </source>
</evidence>
<accession>A0A7Z2VYC6</accession>
<reference evidence="3 4" key="1">
    <citation type="submission" date="2020-04" db="EMBL/GenBank/DDBJ databases">
        <title>Genome sequencing of novel species.</title>
        <authorList>
            <person name="Heo J."/>
            <person name="Kim S.-J."/>
            <person name="Kim J.-S."/>
            <person name="Hong S.-B."/>
            <person name="Kwon S.-W."/>
        </authorList>
    </citation>
    <scope>NUCLEOTIDE SEQUENCE [LARGE SCALE GENOMIC DNA]</scope>
    <source>
        <strain evidence="3 4">GN2-R2</strain>
    </source>
</reference>
<protein>
    <submittedName>
        <fullName evidence="3">NYN domain-containing protein</fullName>
    </submittedName>
</protein>
<dbReference type="Gene3D" id="3.40.50.1010">
    <property type="entry name" value="5'-nuclease"/>
    <property type="match status" value="1"/>
</dbReference>
<evidence type="ECO:0000256" key="1">
    <source>
        <dbReference type="SAM" id="MobiDB-lite"/>
    </source>
</evidence>
<feature type="compositionally biased region" description="Low complexity" evidence="1">
    <location>
        <begin position="336"/>
        <end position="350"/>
    </location>
</feature>
<dbReference type="InterPro" id="IPR025605">
    <property type="entry name" value="OST-HTH/LOTUS_dom"/>
</dbReference>
<feature type="region of interest" description="Disordered" evidence="1">
    <location>
        <begin position="395"/>
        <end position="583"/>
    </location>
</feature>
<dbReference type="PROSITE" id="PS51644">
    <property type="entry name" value="HTH_OST"/>
    <property type="match status" value="1"/>
</dbReference>
<gene>
    <name evidence="3" type="ORF">HH212_16165</name>
</gene>
<dbReference type="Proteomes" id="UP000502415">
    <property type="component" value="Chromosome"/>
</dbReference>
<feature type="compositionally biased region" description="Basic and acidic residues" evidence="1">
    <location>
        <begin position="351"/>
        <end position="360"/>
    </location>
</feature>
<dbReference type="AlphaFoldDB" id="A0A7Z2VYC6"/>
<feature type="compositionally biased region" description="Low complexity" evidence="1">
    <location>
        <begin position="295"/>
        <end position="315"/>
    </location>
</feature>
<evidence type="ECO:0000313" key="3">
    <source>
        <dbReference type="EMBL" id="QJE01379.1"/>
    </source>
</evidence>